<dbReference type="STRING" id="1605367.AFM12_02850"/>
<dbReference type="InterPro" id="IPR023828">
    <property type="entry name" value="Peptidase_S8_Ser-AS"/>
</dbReference>
<evidence type="ECO:0000313" key="9">
    <source>
        <dbReference type="Proteomes" id="UP000050454"/>
    </source>
</evidence>
<sequence length="541" mass="59103">MQKALLLFILLGCSSLATAQNRYFVLFKDKAGSNFSLEKPSEYLSSRAIERRNKQNISISTNDLPVNQSYLEILKEGGAEVLFTSKWLNGAVIEIDKNDLNTVLGYDFVKGLEGEYSNGLEGPNARRKPNTKDYSYPVFFDAGASTDQLQMLGADVMQNQGFTGKGVLIGVFDSGFPNAPNLDVFQNLFNEDRVVETYDFVNQEENVFNDHYHGTHVLSCIAADLEGQMKGTAPGASFLLYTTENVFSETRMEEVNWLIAAERADSIGVDIISTSLGYSNFDGKEQDYTYSTLDGNTALITRAADLAASKGILVIASAGNEGNDPWKFITPPSDADSIISVAAVNSDGQYAAFSSLGPSVDGRIKPEVAAKGVATTIASPNNLIGAGNGTSYAAPLITGLAAGLRQAFPDLTAMELRDIILKSGSQAGQPDDKLGYGIPNFLRAYEMANIQSLISSTDENILVFPNPAENTDFIKVLIANEELGNSFELSLSNLSGQELYRETFKRNYFELPLLQEVRPTGTYLLKIWNENFSETKRIFIE</sequence>
<keyword evidence="2 5" id="KW-0645">Protease</keyword>
<protein>
    <recommendedName>
        <fullName evidence="7">Peptidase S8/S53 domain-containing protein</fullName>
    </recommendedName>
</protein>
<dbReference type="InterPro" id="IPR026444">
    <property type="entry name" value="Secre_tail"/>
</dbReference>
<dbReference type="OrthoDB" id="9792152at2"/>
<evidence type="ECO:0000256" key="5">
    <source>
        <dbReference type="PROSITE-ProRule" id="PRU01240"/>
    </source>
</evidence>
<dbReference type="GO" id="GO:0006508">
    <property type="term" value="P:proteolysis"/>
    <property type="evidence" value="ECO:0007669"/>
    <property type="project" value="UniProtKB-KW"/>
</dbReference>
<dbReference type="CDD" id="cd07493">
    <property type="entry name" value="Peptidases_S8_9"/>
    <property type="match status" value="1"/>
</dbReference>
<keyword evidence="4 5" id="KW-0720">Serine protease</keyword>
<reference evidence="8 9" key="1">
    <citation type="submission" date="2015-07" db="EMBL/GenBank/DDBJ databases">
        <title>The draft genome sequence of Leadbetterella sp. JN14-9.</title>
        <authorList>
            <person name="Liu Y."/>
            <person name="Du J."/>
            <person name="Shao Z."/>
        </authorList>
    </citation>
    <scope>NUCLEOTIDE SEQUENCE [LARGE SCALE GENOMIC DNA]</scope>
    <source>
        <strain evidence="8 9">JN14-9</strain>
    </source>
</reference>
<evidence type="ECO:0000256" key="4">
    <source>
        <dbReference type="ARBA" id="ARBA00022825"/>
    </source>
</evidence>
<evidence type="ECO:0000256" key="3">
    <source>
        <dbReference type="ARBA" id="ARBA00022801"/>
    </source>
</evidence>
<evidence type="ECO:0000256" key="6">
    <source>
        <dbReference type="SAM" id="SignalP"/>
    </source>
</evidence>
<dbReference type="InterPro" id="IPR015500">
    <property type="entry name" value="Peptidase_S8_subtilisin-rel"/>
</dbReference>
<evidence type="ECO:0000256" key="1">
    <source>
        <dbReference type="ARBA" id="ARBA00011073"/>
    </source>
</evidence>
<dbReference type="InterPro" id="IPR017317">
    <property type="entry name" value="Pept_S8_subtilisin_bacteroid-2"/>
</dbReference>
<evidence type="ECO:0000313" key="8">
    <source>
        <dbReference type="EMBL" id="KPM49556.1"/>
    </source>
</evidence>
<feature type="domain" description="Peptidase S8/S53" evidence="7">
    <location>
        <begin position="164"/>
        <end position="437"/>
    </location>
</feature>
<dbReference type="InterPro" id="IPR036852">
    <property type="entry name" value="Peptidase_S8/S53_dom_sf"/>
</dbReference>
<feature type="active site" description="Charge relay system" evidence="5">
    <location>
        <position position="213"/>
    </location>
</feature>
<dbReference type="InterPro" id="IPR050131">
    <property type="entry name" value="Peptidase_S8_subtilisin-like"/>
</dbReference>
<feature type="active site" description="Charge relay system" evidence="5">
    <location>
        <position position="173"/>
    </location>
</feature>
<feature type="active site" description="Charge relay system" evidence="5">
    <location>
        <position position="391"/>
    </location>
</feature>
<organism evidence="8 9">
    <name type="scientific">Jiulongibacter sediminis</name>
    <dbReference type="NCBI Taxonomy" id="1605367"/>
    <lineage>
        <taxon>Bacteria</taxon>
        <taxon>Pseudomonadati</taxon>
        <taxon>Bacteroidota</taxon>
        <taxon>Cytophagia</taxon>
        <taxon>Cytophagales</taxon>
        <taxon>Leadbetterellaceae</taxon>
        <taxon>Jiulongibacter</taxon>
    </lineage>
</organism>
<comment type="caution">
    <text evidence="8">The sequence shown here is derived from an EMBL/GenBank/DDBJ whole genome shotgun (WGS) entry which is preliminary data.</text>
</comment>
<dbReference type="Proteomes" id="UP000050454">
    <property type="component" value="Unassembled WGS sequence"/>
</dbReference>
<dbReference type="PIRSF" id="PIRSF037903">
    <property type="entry name" value="Subtilisin_rel_GFO_2223"/>
    <property type="match status" value="1"/>
</dbReference>
<dbReference type="PROSITE" id="PS00138">
    <property type="entry name" value="SUBTILASE_SER"/>
    <property type="match status" value="1"/>
</dbReference>
<dbReference type="Pfam" id="PF00082">
    <property type="entry name" value="Peptidase_S8"/>
    <property type="match status" value="1"/>
</dbReference>
<keyword evidence="3 5" id="KW-0378">Hydrolase</keyword>
<dbReference type="PROSITE" id="PS51892">
    <property type="entry name" value="SUBTILASE"/>
    <property type="match status" value="1"/>
</dbReference>
<gene>
    <name evidence="8" type="ORF">AFM12_02850</name>
</gene>
<dbReference type="RefSeq" id="WP_055143759.1">
    <property type="nucleotide sequence ID" value="NZ_JXSZ01000005.1"/>
</dbReference>
<comment type="similarity">
    <text evidence="1 5">Belongs to the peptidase S8 family.</text>
</comment>
<dbReference type="GO" id="GO:0004252">
    <property type="term" value="F:serine-type endopeptidase activity"/>
    <property type="evidence" value="ECO:0007669"/>
    <property type="project" value="UniProtKB-UniRule"/>
</dbReference>
<dbReference type="InterPro" id="IPR000209">
    <property type="entry name" value="Peptidase_S8/S53_dom"/>
</dbReference>
<keyword evidence="6" id="KW-0732">Signal</keyword>
<evidence type="ECO:0000256" key="2">
    <source>
        <dbReference type="ARBA" id="ARBA00022670"/>
    </source>
</evidence>
<dbReference type="Gene3D" id="3.40.50.200">
    <property type="entry name" value="Peptidase S8/S53 domain"/>
    <property type="match status" value="1"/>
</dbReference>
<keyword evidence="9" id="KW-1185">Reference proteome</keyword>
<dbReference type="SUPFAM" id="SSF52743">
    <property type="entry name" value="Subtilisin-like"/>
    <property type="match status" value="1"/>
</dbReference>
<dbReference type="PRINTS" id="PR00723">
    <property type="entry name" value="SUBTILISIN"/>
</dbReference>
<feature type="chain" id="PRO_5006026330" description="Peptidase S8/S53 domain-containing protein" evidence="6">
    <location>
        <begin position="20"/>
        <end position="541"/>
    </location>
</feature>
<dbReference type="PANTHER" id="PTHR43806:SF67">
    <property type="entry name" value="EGF-LIKE DOMAIN-CONTAINING PROTEIN"/>
    <property type="match status" value="1"/>
</dbReference>
<name>A0A0N8HA96_9BACT</name>
<proteinExistence type="inferred from homology"/>
<dbReference type="AlphaFoldDB" id="A0A0N8HA96"/>
<dbReference type="PANTHER" id="PTHR43806">
    <property type="entry name" value="PEPTIDASE S8"/>
    <property type="match status" value="1"/>
</dbReference>
<dbReference type="EMBL" id="LGTQ01000005">
    <property type="protein sequence ID" value="KPM49556.1"/>
    <property type="molecule type" value="Genomic_DNA"/>
</dbReference>
<accession>A0A0N8HA96</accession>
<feature type="signal peptide" evidence="6">
    <location>
        <begin position="1"/>
        <end position="19"/>
    </location>
</feature>
<evidence type="ECO:0000259" key="7">
    <source>
        <dbReference type="Pfam" id="PF00082"/>
    </source>
</evidence>
<dbReference type="NCBIfam" id="TIGR04183">
    <property type="entry name" value="Por_Secre_tail"/>
    <property type="match status" value="1"/>
</dbReference>